<accession>A0A1J1LSJ7</accession>
<evidence type="ECO:0000313" key="2">
    <source>
        <dbReference type="Proteomes" id="UP000184315"/>
    </source>
</evidence>
<dbReference type="STRING" id="671072.PL9214670191"/>
<reference evidence="2" key="1">
    <citation type="submission" date="2015-10" db="EMBL/GenBank/DDBJ databases">
        <authorList>
            <person name="Regsiter A."/>
            <person name="william w."/>
        </authorList>
    </citation>
    <scope>NUCLEOTIDE SEQUENCE [LARGE SCALE GENOMIC DNA]</scope>
</reference>
<dbReference type="OrthoDB" id="467577at2"/>
<dbReference type="RefSeq" id="WP_072722522.1">
    <property type="nucleotide sequence ID" value="NZ_LN889815.1"/>
</dbReference>
<dbReference type="EMBL" id="CZDF01000174">
    <property type="protein sequence ID" value="CUR35565.1"/>
    <property type="molecule type" value="Genomic_DNA"/>
</dbReference>
<dbReference type="Proteomes" id="UP000184315">
    <property type="component" value="Unassembled WGS sequence"/>
</dbReference>
<proteinExistence type="predicted"/>
<protein>
    <submittedName>
        <fullName evidence="1">Uncharacterized protein</fullName>
    </submittedName>
</protein>
<dbReference type="AlphaFoldDB" id="A0A1J1LSJ7"/>
<evidence type="ECO:0000313" key="1">
    <source>
        <dbReference type="EMBL" id="CUR35565.1"/>
    </source>
</evidence>
<gene>
    <name evidence="1" type="ORF">PL9214670191</name>
</gene>
<organism evidence="1 2">
    <name type="scientific">Planktothrix tepida PCC 9214</name>
    <dbReference type="NCBI Taxonomy" id="671072"/>
    <lineage>
        <taxon>Bacteria</taxon>
        <taxon>Bacillati</taxon>
        <taxon>Cyanobacteriota</taxon>
        <taxon>Cyanophyceae</taxon>
        <taxon>Oscillatoriophycideae</taxon>
        <taxon>Oscillatoriales</taxon>
        <taxon>Microcoleaceae</taxon>
        <taxon>Planktothrix</taxon>
    </lineage>
</organism>
<name>A0A1J1LSJ7_9CYAN</name>
<sequence length="99" mass="11606">MSFLAQHSLWFTELEKASQLPAFKQDYLPNVIEVIDQFGVLFGVAFGVPYEEERPRNLESEFIAWYLDGELALFYTKDQILVDRLFQMALNPQIFIKAR</sequence>
<keyword evidence="2" id="KW-1185">Reference proteome</keyword>